<keyword evidence="1" id="KW-0378">Hydrolase</keyword>
<dbReference type="GO" id="GO:0047632">
    <property type="term" value="F:agmatine deiminase activity"/>
    <property type="evidence" value="ECO:0007669"/>
    <property type="project" value="TreeGrafter"/>
</dbReference>
<keyword evidence="3" id="KW-1185">Reference proteome</keyword>
<dbReference type="InterPro" id="IPR007466">
    <property type="entry name" value="Peptidyl-Arg-deiminase_porph"/>
</dbReference>
<dbReference type="Proteomes" id="UP000253934">
    <property type="component" value="Unassembled WGS sequence"/>
</dbReference>
<dbReference type="PANTHER" id="PTHR31377:SF0">
    <property type="entry name" value="AGMATINE DEIMINASE-RELATED"/>
    <property type="match status" value="1"/>
</dbReference>
<accession>A0A369KUJ1</accession>
<dbReference type="PANTHER" id="PTHR31377">
    <property type="entry name" value="AGMATINE DEIMINASE-RELATED"/>
    <property type="match status" value="1"/>
</dbReference>
<dbReference type="AlphaFoldDB" id="A0A369KUJ1"/>
<dbReference type="Gene3D" id="3.75.10.10">
    <property type="entry name" value="L-arginine/glycine Amidinotransferase, Chain A"/>
    <property type="match status" value="1"/>
</dbReference>
<comment type="caution">
    <text evidence="2">The sequence shown here is derived from an EMBL/GenBank/DDBJ whole genome shotgun (WGS) entry which is preliminary data.</text>
</comment>
<proteinExistence type="predicted"/>
<dbReference type="EMBL" id="QOVW01000062">
    <property type="protein sequence ID" value="RDB36375.1"/>
    <property type="molecule type" value="Genomic_DNA"/>
</dbReference>
<organism evidence="2 3">
    <name type="scientific">Spirobacillus cienkowskii</name>
    <dbReference type="NCBI Taxonomy" id="495820"/>
    <lineage>
        <taxon>Bacteria</taxon>
        <taxon>Pseudomonadati</taxon>
        <taxon>Bdellovibrionota</taxon>
        <taxon>Oligoflexia</taxon>
        <taxon>Silvanigrellales</taxon>
        <taxon>Spirobacillus</taxon>
    </lineage>
</organism>
<dbReference type="GO" id="GO:0004668">
    <property type="term" value="F:protein-arginine deiminase activity"/>
    <property type="evidence" value="ECO:0007669"/>
    <property type="project" value="InterPro"/>
</dbReference>
<gene>
    <name evidence="2" type="ORF">DCC88_05440</name>
</gene>
<protein>
    <submittedName>
        <fullName evidence="2">Agmatine deiminase family protein</fullName>
    </submittedName>
</protein>
<name>A0A369KUJ1_9BACT</name>
<sequence length="334" mass="37934">MPAEWSLHAATWTCWPFDEENWFGHLSEVRQEFEELVSTISTYEPVNLIVGSQEAEIDANARFKNNSNVTIHNVPLNDIWFRDNGPIFIKQAENLSFVNWEFNAWGQKFKWDLDTLAPNYVAQYLKVPFFQTSVVMEGGSLDVNGNGVALTTKQCLLSKMRNPNLTQDDIEQYLKNYLGINKLIWLENGLEGDHTDGHIDTIVRFVNANTIVYSITDDKTDLNYATMQQNLDVLQKATDLSGNNFNLVPLVLPRNKMEIDGKRLPCTYANFYIGNGFVVVPTYDDPNDAKALKTLETVFPEHKVIGLKSKYIISGGGSFHCVTQQQPAGQIWRL</sequence>
<reference evidence="2" key="1">
    <citation type="submission" date="2018-04" db="EMBL/GenBank/DDBJ databases">
        <title>Draft genome sequence of the Candidatus Spirobacillus cienkowskii, a pathogen of freshwater Daphnia species, reconstructed from hemolymph metagenomic reads.</title>
        <authorList>
            <person name="Bresciani L."/>
            <person name="Lemos L.N."/>
            <person name="Wale N."/>
            <person name="Lin J.Y."/>
            <person name="Fernandes G.R."/>
            <person name="Duffy M.A."/>
            <person name="Rodrigues J.M."/>
        </authorList>
    </citation>
    <scope>NUCLEOTIDE SEQUENCE [LARGE SCALE GENOMIC DNA]</scope>
    <source>
        <strain evidence="2">Binning01</strain>
    </source>
</reference>
<dbReference type="Pfam" id="PF04371">
    <property type="entry name" value="PAD_porph"/>
    <property type="match status" value="1"/>
</dbReference>
<dbReference type="GO" id="GO:0009446">
    <property type="term" value="P:putrescine biosynthetic process"/>
    <property type="evidence" value="ECO:0007669"/>
    <property type="project" value="InterPro"/>
</dbReference>
<evidence type="ECO:0000313" key="3">
    <source>
        <dbReference type="Proteomes" id="UP000253934"/>
    </source>
</evidence>
<dbReference type="SUPFAM" id="SSF55909">
    <property type="entry name" value="Pentein"/>
    <property type="match status" value="1"/>
</dbReference>
<evidence type="ECO:0000313" key="2">
    <source>
        <dbReference type="EMBL" id="RDB36375.1"/>
    </source>
</evidence>
<evidence type="ECO:0000256" key="1">
    <source>
        <dbReference type="ARBA" id="ARBA00022801"/>
    </source>
</evidence>